<reference evidence="3 4" key="1">
    <citation type="submission" date="2024-09" db="EMBL/GenBank/DDBJ databases">
        <authorList>
            <person name="Sun Q."/>
            <person name="Mori K."/>
        </authorList>
    </citation>
    <scope>NUCLEOTIDE SEQUENCE [LARGE SCALE GENOMIC DNA]</scope>
    <source>
        <strain evidence="3 4">CCM 4839</strain>
    </source>
</reference>
<comment type="caution">
    <text evidence="3">The sequence shown here is derived from an EMBL/GenBank/DDBJ whole genome shotgun (WGS) entry which is preliminary data.</text>
</comment>
<dbReference type="EMBL" id="JBHLVF010000028">
    <property type="protein sequence ID" value="MFC0393015.1"/>
    <property type="molecule type" value="Genomic_DNA"/>
</dbReference>
<dbReference type="RefSeq" id="WP_256555572.1">
    <property type="nucleotide sequence ID" value="NZ_JANHOF010000016.1"/>
</dbReference>
<dbReference type="PANTHER" id="PTHR46066">
    <property type="entry name" value="CHITINASE DOMAIN-CONTAINING PROTEIN 1 FAMILY MEMBER"/>
    <property type="match status" value="1"/>
</dbReference>
<dbReference type="InterPro" id="IPR011583">
    <property type="entry name" value="Chitinase_II/V-like_cat"/>
</dbReference>
<dbReference type="InterPro" id="IPR017853">
    <property type="entry name" value="GH"/>
</dbReference>
<dbReference type="SMART" id="SM00636">
    <property type="entry name" value="Glyco_18"/>
    <property type="match status" value="1"/>
</dbReference>
<dbReference type="PANTHER" id="PTHR46066:SF2">
    <property type="entry name" value="CHITINASE DOMAIN-CONTAINING PROTEIN 1"/>
    <property type="match status" value="1"/>
</dbReference>
<evidence type="ECO:0000313" key="4">
    <source>
        <dbReference type="Proteomes" id="UP001589818"/>
    </source>
</evidence>
<proteinExistence type="predicted"/>
<dbReference type="InterPro" id="IPR036582">
    <property type="entry name" value="Mao_N_sf"/>
</dbReference>
<evidence type="ECO:0000313" key="3">
    <source>
        <dbReference type="EMBL" id="MFC0393015.1"/>
    </source>
</evidence>
<protein>
    <submittedName>
        <fullName evidence="3">Stalk domain-containing protein</fullName>
    </submittedName>
</protein>
<sequence>MKIFRMGAVACCALLLLSGSIPVSAASTLPAKTAIMLDDYPLSFPIEPTVINGTTMVPFRVISEALRINVVWNAANKTITANKVVGDQTKKVTLRLNDKKALVGGQNVALNVAPIAKDGYTLVPLNFFSTQFGAQVSWDGKTRTVDIRSPREDLYTVGFYAISSFPEIHYVPSFDSVAFGWTRIDDEGQITLQGESFFWPKPAGDLTPEKIIDDVTSDGNSPFLMVFGTDGKGQLTKLLNDETLRAQAIDTIVKQASDNRFQGISVDFEGIGWSGDIEQAKQSYTEFVRLLSEQAKLAGLKLSLAVHPLNGAYHGYDYKALAKYADELIVMAYPYEGEKGPEPMDRVDQAIRMALKEVPKEKLVLGISFGSENAKSVNAKIGLAKRHSLKGIAIWRIGIIGEEAMKQMERTIILD</sequence>
<organism evidence="3 4">
    <name type="scientific">Paenibacillus mendelii</name>
    <dbReference type="NCBI Taxonomy" id="206163"/>
    <lineage>
        <taxon>Bacteria</taxon>
        <taxon>Bacillati</taxon>
        <taxon>Bacillota</taxon>
        <taxon>Bacilli</taxon>
        <taxon>Bacillales</taxon>
        <taxon>Paenibacillaceae</taxon>
        <taxon>Paenibacillus</taxon>
    </lineage>
</organism>
<keyword evidence="4" id="KW-1185">Reference proteome</keyword>
<gene>
    <name evidence="3" type="ORF">ACFFJ8_16740</name>
</gene>
<dbReference type="Pfam" id="PF00704">
    <property type="entry name" value="Glyco_hydro_18"/>
    <property type="match status" value="1"/>
</dbReference>
<name>A0ABV6JAV2_9BACL</name>
<dbReference type="Gene3D" id="3.30.457.10">
    <property type="entry name" value="Copper amine oxidase-like, N-terminal domain"/>
    <property type="match status" value="1"/>
</dbReference>
<feature type="domain" description="GH18" evidence="2">
    <location>
        <begin position="155"/>
        <end position="415"/>
    </location>
</feature>
<keyword evidence="1" id="KW-0732">Signal</keyword>
<dbReference type="Pfam" id="PF07833">
    <property type="entry name" value="Cu_amine_oxidN1"/>
    <property type="match status" value="1"/>
</dbReference>
<dbReference type="SUPFAM" id="SSF55383">
    <property type="entry name" value="Copper amine oxidase, domain N"/>
    <property type="match status" value="1"/>
</dbReference>
<dbReference type="Gene3D" id="3.20.20.80">
    <property type="entry name" value="Glycosidases"/>
    <property type="match status" value="1"/>
</dbReference>
<dbReference type="PROSITE" id="PS51910">
    <property type="entry name" value="GH18_2"/>
    <property type="match status" value="1"/>
</dbReference>
<feature type="signal peptide" evidence="1">
    <location>
        <begin position="1"/>
        <end position="25"/>
    </location>
</feature>
<accession>A0ABV6JAV2</accession>
<feature type="chain" id="PRO_5045415910" evidence="1">
    <location>
        <begin position="26"/>
        <end position="415"/>
    </location>
</feature>
<dbReference type="InterPro" id="IPR012854">
    <property type="entry name" value="Cu_amine_oxidase-like_N"/>
</dbReference>
<evidence type="ECO:0000259" key="2">
    <source>
        <dbReference type="PROSITE" id="PS51910"/>
    </source>
</evidence>
<dbReference type="Proteomes" id="UP001589818">
    <property type="component" value="Unassembled WGS sequence"/>
</dbReference>
<dbReference type="InterPro" id="IPR001223">
    <property type="entry name" value="Glyco_hydro18_cat"/>
</dbReference>
<dbReference type="SUPFAM" id="SSF51445">
    <property type="entry name" value="(Trans)glycosidases"/>
    <property type="match status" value="1"/>
</dbReference>
<evidence type="ECO:0000256" key="1">
    <source>
        <dbReference type="SAM" id="SignalP"/>
    </source>
</evidence>